<keyword evidence="2" id="KW-1185">Reference proteome</keyword>
<organism evidence="1 2">
    <name type="scientific">Saccharopolyspora phatthalungensis</name>
    <dbReference type="NCBI Taxonomy" id="664693"/>
    <lineage>
        <taxon>Bacteria</taxon>
        <taxon>Bacillati</taxon>
        <taxon>Actinomycetota</taxon>
        <taxon>Actinomycetes</taxon>
        <taxon>Pseudonocardiales</taxon>
        <taxon>Pseudonocardiaceae</taxon>
        <taxon>Saccharopolyspora</taxon>
    </lineage>
</organism>
<accession>A0A840Q7T6</accession>
<proteinExistence type="predicted"/>
<sequence>MAAPEHYRRGLTMTVITAGWALVGKQPGTYDDYRLLASSSEPFTARQFQEIVFRFSPGNSPLPHETGASGLPWVWFTPSAIRGTTYIGIAIREWTRHSDATNRPIAFTRYFCVSLDDFLAAGLTFSTLYTAVRDVELAWETGAGTGDPVRIALPAAPPPRDWPGGIDLELAAAAAARLFTGPVALLGGDTDLEDRLAVLDAISSLLPAGAKAWLRVSCWADFGSNHQLRLTFAHRARDIDLAVDLRSRMISDGELSDGAVSYRRALLELCDKHGVDKVSRHLAMSGEIRERDVAGAQIALEELDLTVSALRAARAGALSPALLRRLDAREQFGVLSAANRAEVLTAYLYAATPAEVIADAGLLARHWPSAVDTRLDDALCVAVRRQLGDTSATIDESVDLARVAWRIGAERTFARALDPTNVPEWQRSAKARTAAAIAVRLSGDDGWAATLAPVVANSETLSVAMLRELLAANNDLTGDWVERLDVAGARSPWMRISTPYRLALSGGPHDISRDELDGLDRVDPDIVGDLVRLTHDRRPSYLERLLDTVLPWLRERLATGRVPGWIGVLGRLSPDDQRQQARIDFMLCCSARRPRQSLRCGSTYRDALVRSAEEAELSTAQQETLVDTVAARLDPGWSDDHGGFVVILDVLWRLANLAGRPPIESRQLITVLGDEVLARPSMLDTVPELERWLPWLEQDPRLRQYVVMSRLRHLTDRSSPTYVAQLIADLIQAGYPMKDMVGVLQQARWRPSVAEWAECLTAVTAALHRAGVRDLRPVRQLAARLMSGDGIGGVNPVQAAAELPAAVFPQVRMAVEIARLAAQRDREMGGVGSAQAALNGIRRQLELLIKEIEGEPGGRKLLPEWARWRSRPDDGRYRHDQR</sequence>
<evidence type="ECO:0000313" key="1">
    <source>
        <dbReference type="EMBL" id="MBB5152863.1"/>
    </source>
</evidence>
<protein>
    <submittedName>
        <fullName evidence="1">Uncharacterized protein</fullName>
    </submittedName>
</protein>
<dbReference type="RefSeq" id="WP_184722849.1">
    <property type="nucleotide sequence ID" value="NZ_JACHIW010000001.1"/>
</dbReference>
<name>A0A840Q7T6_9PSEU</name>
<dbReference type="AlphaFoldDB" id="A0A840Q7T6"/>
<comment type="caution">
    <text evidence="1">The sequence shown here is derived from an EMBL/GenBank/DDBJ whole genome shotgun (WGS) entry which is preliminary data.</text>
</comment>
<reference evidence="1 2" key="1">
    <citation type="submission" date="2020-08" db="EMBL/GenBank/DDBJ databases">
        <title>Sequencing the genomes of 1000 actinobacteria strains.</title>
        <authorList>
            <person name="Klenk H.-P."/>
        </authorList>
    </citation>
    <scope>NUCLEOTIDE SEQUENCE [LARGE SCALE GENOMIC DNA]</scope>
    <source>
        <strain evidence="1 2">DSM 45584</strain>
    </source>
</reference>
<dbReference type="Proteomes" id="UP000584374">
    <property type="component" value="Unassembled WGS sequence"/>
</dbReference>
<dbReference type="EMBL" id="JACHIW010000001">
    <property type="protein sequence ID" value="MBB5152863.1"/>
    <property type="molecule type" value="Genomic_DNA"/>
</dbReference>
<gene>
    <name evidence="1" type="ORF">BJ970_000397</name>
</gene>
<evidence type="ECO:0000313" key="2">
    <source>
        <dbReference type="Proteomes" id="UP000584374"/>
    </source>
</evidence>